<evidence type="ECO:0000313" key="1">
    <source>
        <dbReference type="EMBL" id="MBD8003206.1"/>
    </source>
</evidence>
<gene>
    <name evidence="1" type="ORF">H9626_13510</name>
</gene>
<reference evidence="1 2" key="1">
    <citation type="submission" date="2020-08" db="EMBL/GenBank/DDBJ databases">
        <title>A Genomic Blueprint of the Chicken Gut Microbiome.</title>
        <authorList>
            <person name="Gilroy R."/>
            <person name="Ravi A."/>
            <person name="Getino M."/>
            <person name="Pursley I."/>
            <person name="Horton D.L."/>
            <person name="Alikhan N.-F."/>
            <person name="Baker D."/>
            <person name="Gharbi K."/>
            <person name="Hall N."/>
            <person name="Watson M."/>
            <person name="Adriaenssens E.M."/>
            <person name="Foster-Nyarko E."/>
            <person name="Jarju S."/>
            <person name="Secka A."/>
            <person name="Antonio M."/>
            <person name="Oren A."/>
            <person name="Chaudhuri R."/>
            <person name="La Ragione R.M."/>
            <person name="Hildebrand F."/>
            <person name="Pallen M.J."/>
        </authorList>
    </citation>
    <scope>NUCLEOTIDE SEQUENCE [LARGE SCALE GENOMIC DNA]</scope>
    <source>
        <strain evidence="1 2">Sa1YUN3</strain>
    </source>
</reference>
<keyword evidence="2" id="KW-1185">Reference proteome</keyword>
<comment type="caution">
    <text evidence="1">The sequence shown here is derived from an EMBL/GenBank/DDBJ whole genome shotgun (WGS) entry which is preliminary data.</text>
</comment>
<dbReference type="Proteomes" id="UP000616346">
    <property type="component" value="Unassembled WGS sequence"/>
</dbReference>
<dbReference type="EMBL" id="JACSPQ010000036">
    <property type="protein sequence ID" value="MBD8003206.1"/>
    <property type="molecule type" value="Genomic_DNA"/>
</dbReference>
<name>A0ABR8VF26_9BACT</name>
<evidence type="ECO:0000313" key="2">
    <source>
        <dbReference type="Proteomes" id="UP000616346"/>
    </source>
</evidence>
<proteinExistence type="predicted"/>
<protein>
    <submittedName>
        <fullName evidence="1">Uncharacterized protein</fullName>
    </submittedName>
</protein>
<accession>A0ABR8VF26</accession>
<sequence>MNPHMHRPCKSSIAEEVRDSLKKGSHIAALALALTIPDAYGKLEYPKDGSGERYRKWYRQYCAFCISAQTDSKPTMLGFDEHTCYKLRCELLHAGDADLKPKELNGFVGEEHSGKDVSFTLRVGMGSGTGATWPKDKPNEAEYHLAINIEELCNALCDAADQYERQHPLASQEFPRYEMDDLRQSVVFHFSEH</sequence>
<organism evidence="1 2">
    <name type="scientific">Phocaeicola faecium</name>
    <dbReference type="NCBI Taxonomy" id="2762213"/>
    <lineage>
        <taxon>Bacteria</taxon>
        <taxon>Pseudomonadati</taxon>
        <taxon>Bacteroidota</taxon>
        <taxon>Bacteroidia</taxon>
        <taxon>Bacteroidales</taxon>
        <taxon>Bacteroidaceae</taxon>
        <taxon>Phocaeicola</taxon>
    </lineage>
</organism>